<sequence length="284" mass="31441">MDTQINKQVWFITGASSGIGLDLAKTLVEKGYCVAGTSRKLANIQDKIQSPLFLALQMDVVSEANVAEGLKKVVEKFGRVDVIVNNAGQAMFGSVEEVSDKEMREMFDSNYFGPMNVIRQALKYLRPQKSGVIFNVSSIAGYSGMENWGSYVATKFALSGVSESLAKECKLFGVQVCSVSPGFVRTPIHNVMNFVQEEIPEYKSRETVTGLYKYLDTQPFSDSIKMAHLLIQVAQENDIPIYLFCGKDANYYAKAKIATVSEIILKNEKRSGEDILEDSKPNGH</sequence>
<reference evidence="4 5" key="1">
    <citation type="submission" date="2015-12" db="EMBL/GenBank/DDBJ databases">
        <title>Dictyostelia acquired genes for synthesis and detection of signals that induce cell-type specialization by lateral gene transfer from prokaryotes.</title>
        <authorList>
            <person name="Gloeckner G."/>
            <person name="Schaap P."/>
        </authorList>
    </citation>
    <scope>NUCLEOTIDE SEQUENCE [LARGE SCALE GENOMIC DNA]</scope>
    <source>
        <strain evidence="4 5">TK</strain>
    </source>
</reference>
<dbReference type="Proteomes" id="UP000076078">
    <property type="component" value="Unassembled WGS sequence"/>
</dbReference>
<dbReference type="Gene3D" id="3.40.50.720">
    <property type="entry name" value="NAD(P)-binding Rossmann-like Domain"/>
    <property type="match status" value="1"/>
</dbReference>
<dbReference type="OMA" id="VRTTHCL"/>
<dbReference type="InParanoid" id="A0A151ZEF3"/>
<dbReference type="InterPro" id="IPR020904">
    <property type="entry name" value="Sc_DH/Rdtase_CS"/>
</dbReference>
<dbReference type="Pfam" id="PF00106">
    <property type="entry name" value="adh_short"/>
    <property type="match status" value="1"/>
</dbReference>
<organism evidence="4 5">
    <name type="scientific">Tieghemostelium lacteum</name>
    <name type="common">Slime mold</name>
    <name type="synonym">Dictyostelium lacteum</name>
    <dbReference type="NCBI Taxonomy" id="361077"/>
    <lineage>
        <taxon>Eukaryota</taxon>
        <taxon>Amoebozoa</taxon>
        <taxon>Evosea</taxon>
        <taxon>Eumycetozoa</taxon>
        <taxon>Dictyostelia</taxon>
        <taxon>Dictyosteliales</taxon>
        <taxon>Raperosteliaceae</taxon>
        <taxon>Tieghemostelium</taxon>
    </lineage>
</organism>
<dbReference type="GO" id="GO:0016491">
    <property type="term" value="F:oxidoreductase activity"/>
    <property type="evidence" value="ECO:0007669"/>
    <property type="project" value="UniProtKB-KW"/>
</dbReference>
<dbReference type="AlphaFoldDB" id="A0A151ZEF3"/>
<dbReference type="InterPro" id="IPR051911">
    <property type="entry name" value="SDR_oxidoreductase"/>
</dbReference>
<evidence type="ECO:0000313" key="4">
    <source>
        <dbReference type="EMBL" id="KYQ92290.1"/>
    </source>
</evidence>
<dbReference type="PANTHER" id="PTHR43976:SF16">
    <property type="entry name" value="SHORT-CHAIN DEHYDROGENASE_REDUCTASE FAMILY PROTEIN"/>
    <property type="match status" value="1"/>
</dbReference>
<comment type="caution">
    <text evidence="4">The sequence shown here is derived from an EMBL/GenBank/DDBJ whole genome shotgun (WGS) entry which is preliminary data.</text>
</comment>
<accession>A0A151ZEF3</accession>
<dbReference type="InterPro" id="IPR036291">
    <property type="entry name" value="NAD(P)-bd_dom_sf"/>
</dbReference>
<dbReference type="PRINTS" id="PR00080">
    <property type="entry name" value="SDRFAMILY"/>
</dbReference>
<comment type="similarity">
    <text evidence="1 3">Belongs to the short-chain dehydrogenases/reductases (SDR) family.</text>
</comment>
<evidence type="ECO:0000313" key="5">
    <source>
        <dbReference type="Proteomes" id="UP000076078"/>
    </source>
</evidence>
<proteinExistence type="inferred from homology"/>
<keyword evidence="2" id="KW-0560">Oxidoreductase</keyword>
<evidence type="ECO:0000256" key="1">
    <source>
        <dbReference type="ARBA" id="ARBA00006484"/>
    </source>
</evidence>
<dbReference type="InterPro" id="IPR002347">
    <property type="entry name" value="SDR_fam"/>
</dbReference>
<dbReference type="SUPFAM" id="SSF51735">
    <property type="entry name" value="NAD(P)-binding Rossmann-fold domains"/>
    <property type="match status" value="1"/>
</dbReference>
<dbReference type="PROSITE" id="PS00061">
    <property type="entry name" value="ADH_SHORT"/>
    <property type="match status" value="1"/>
</dbReference>
<gene>
    <name evidence="4" type="ORF">DLAC_06774</name>
</gene>
<dbReference type="CDD" id="cd05374">
    <property type="entry name" value="17beta-HSD-like_SDR_c"/>
    <property type="match status" value="1"/>
</dbReference>
<evidence type="ECO:0000256" key="3">
    <source>
        <dbReference type="RuleBase" id="RU000363"/>
    </source>
</evidence>
<name>A0A151ZEF3_TIELA</name>
<evidence type="ECO:0000256" key="2">
    <source>
        <dbReference type="ARBA" id="ARBA00023002"/>
    </source>
</evidence>
<dbReference type="PRINTS" id="PR00081">
    <property type="entry name" value="GDHRDH"/>
</dbReference>
<dbReference type="EMBL" id="LODT01000030">
    <property type="protein sequence ID" value="KYQ92290.1"/>
    <property type="molecule type" value="Genomic_DNA"/>
</dbReference>
<dbReference type="PANTHER" id="PTHR43976">
    <property type="entry name" value="SHORT CHAIN DEHYDROGENASE"/>
    <property type="match status" value="1"/>
</dbReference>
<dbReference type="OrthoDB" id="13950at2759"/>
<keyword evidence="5" id="KW-1185">Reference proteome</keyword>
<dbReference type="STRING" id="361077.A0A151ZEF3"/>
<protein>
    <submittedName>
        <fullName evidence="4">Short-chain dehydrogenase/reductase (SDR) family protein</fullName>
    </submittedName>
</protein>